<dbReference type="InterPro" id="IPR018247">
    <property type="entry name" value="EF_Hand_1_Ca_BS"/>
</dbReference>
<dbReference type="GO" id="GO:0015369">
    <property type="term" value="F:calcium:proton antiporter activity"/>
    <property type="evidence" value="ECO:0007669"/>
    <property type="project" value="UniProtKB-ARBA"/>
</dbReference>
<dbReference type="GO" id="GO:0005886">
    <property type="term" value="C:plasma membrane"/>
    <property type="evidence" value="ECO:0007669"/>
    <property type="project" value="UniProtKB-SubCell"/>
</dbReference>
<dbReference type="Gene3D" id="1.10.238.10">
    <property type="entry name" value="EF-hand"/>
    <property type="match status" value="1"/>
</dbReference>
<keyword evidence="3" id="KW-0813">Transport</keyword>
<comment type="similarity">
    <text evidence="2">Belongs to the Ca(2+):cation antiporter (CaCA) (TC 2.A.19) family.</text>
</comment>
<evidence type="ECO:0000256" key="9">
    <source>
        <dbReference type="ARBA" id="ARBA00022737"/>
    </source>
</evidence>
<feature type="transmembrane region" description="Helical" evidence="17">
    <location>
        <begin position="472"/>
        <end position="491"/>
    </location>
</feature>
<feature type="domain" description="EF-hand" evidence="19">
    <location>
        <begin position="289"/>
        <end position="324"/>
    </location>
</feature>
<evidence type="ECO:0000256" key="5">
    <source>
        <dbReference type="ARBA" id="ARBA00022475"/>
    </source>
</evidence>
<feature type="transmembrane region" description="Helical" evidence="17">
    <location>
        <begin position="53"/>
        <end position="77"/>
    </location>
</feature>
<accession>A0A3S3N5N3</accession>
<dbReference type="GO" id="GO:0006874">
    <property type="term" value="P:intracellular calcium ion homeostasis"/>
    <property type="evidence" value="ECO:0007669"/>
    <property type="project" value="TreeGrafter"/>
</dbReference>
<dbReference type="GO" id="GO:0005509">
    <property type="term" value="F:calcium ion binding"/>
    <property type="evidence" value="ECO:0007669"/>
    <property type="project" value="InterPro"/>
</dbReference>
<dbReference type="PROSITE" id="PS50222">
    <property type="entry name" value="EF_HAND_2"/>
    <property type="match status" value="1"/>
</dbReference>
<keyword evidence="21" id="KW-1185">Reference proteome</keyword>
<dbReference type="InterPro" id="IPR002048">
    <property type="entry name" value="EF_hand_dom"/>
</dbReference>
<feature type="transmembrane region" description="Helical" evidence="17">
    <location>
        <begin position="130"/>
        <end position="151"/>
    </location>
</feature>
<keyword evidence="10" id="KW-0106">Calcium</keyword>
<keyword evidence="4" id="KW-0050">Antiport</keyword>
<keyword evidence="5" id="KW-1003">Cell membrane</keyword>
<dbReference type="SUPFAM" id="SSF47473">
    <property type="entry name" value="EF-hand"/>
    <property type="match status" value="1"/>
</dbReference>
<dbReference type="GO" id="GO:0005774">
    <property type="term" value="C:vacuolar membrane"/>
    <property type="evidence" value="ECO:0007669"/>
    <property type="project" value="UniProtKB-ARBA"/>
</dbReference>
<comment type="caution">
    <text evidence="20">The sequence shown here is derived from an EMBL/GenBank/DDBJ whole genome shotgun (WGS) entry which is preliminary data.</text>
</comment>
<keyword evidence="7 17" id="KW-0812">Transmembrane</keyword>
<evidence type="ECO:0000256" key="2">
    <source>
        <dbReference type="ARBA" id="ARBA00008170"/>
    </source>
</evidence>
<feature type="signal peptide" evidence="18">
    <location>
        <begin position="1"/>
        <end position="20"/>
    </location>
</feature>
<keyword evidence="13" id="KW-0915">Sodium</keyword>
<evidence type="ECO:0000256" key="1">
    <source>
        <dbReference type="ARBA" id="ARBA00004651"/>
    </source>
</evidence>
<protein>
    <submittedName>
        <fullName evidence="20">EF-hand domain-containing protein</fullName>
    </submittedName>
</protein>
<keyword evidence="9" id="KW-0677">Repeat</keyword>
<evidence type="ECO:0000256" key="15">
    <source>
        <dbReference type="ARBA" id="ARBA00023136"/>
    </source>
</evidence>
<dbReference type="InterPro" id="IPR004837">
    <property type="entry name" value="NaCa_Exmemb"/>
</dbReference>
<evidence type="ECO:0000259" key="19">
    <source>
        <dbReference type="PROSITE" id="PS50222"/>
    </source>
</evidence>
<evidence type="ECO:0000256" key="6">
    <source>
        <dbReference type="ARBA" id="ARBA00022568"/>
    </source>
</evidence>
<dbReference type="PROSITE" id="PS00018">
    <property type="entry name" value="EF_HAND_1"/>
    <property type="match status" value="1"/>
</dbReference>
<reference evidence="20 21" key="1">
    <citation type="journal article" date="2019" name="Nat. Plants">
        <title>Stout camphor tree genome fills gaps in understanding of flowering plant genome evolution.</title>
        <authorList>
            <person name="Chaw S.M."/>
            <person name="Liu Y.C."/>
            <person name="Wu Y.W."/>
            <person name="Wang H.Y."/>
            <person name="Lin C.I."/>
            <person name="Wu C.S."/>
            <person name="Ke H.M."/>
            <person name="Chang L.Y."/>
            <person name="Hsu C.Y."/>
            <person name="Yang H.T."/>
            <person name="Sudianto E."/>
            <person name="Hsu M.H."/>
            <person name="Wu K.P."/>
            <person name="Wang L.N."/>
            <person name="Leebens-Mack J.H."/>
            <person name="Tsai I.J."/>
        </authorList>
    </citation>
    <scope>NUCLEOTIDE SEQUENCE [LARGE SCALE GENOMIC DNA]</scope>
    <source>
        <strain evidence="21">cv. Chaw 1501</strain>
        <tissue evidence="20">Young leaves</tissue>
    </source>
</reference>
<keyword evidence="16" id="KW-0739">Sodium transport</keyword>
<dbReference type="OrthoDB" id="26525at2759"/>
<feature type="transmembrane region" description="Helical" evidence="17">
    <location>
        <begin position="89"/>
        <end position="110"/>
    </location>
</feature>
<keyword evidence="12" id="KW-0346">Stress response</keyword>
<evidence type="ECO:0000313" key="20">
    <source>
        <dbReference type="EMBL" id="RWR96377.1"/>
    </source>
</evidence>
<evidence type="ECO:0000256" key="4">
    <source>
        <dbReference type="ARBA" id="ARBA00022449"/>
    </source>
</evidence>
<dbReference type="EMBL" id="QPKB01000012">
    <property type="protein sequence ID" value="RWR96377.1"/>
    <property type="molecule type" value="Genomic_DNA"/>
</dbReference>
<evidence type="ECO:0000256" key="18">
    <source>
        <dbReference type="SAM" id="SignalP"/>
    </source>
</evidence>
<dbReference type="InterPro" id="IPR044880">
    <property type="entry name" value="NCX_ion-bd_dom_sf"/>
</dbReference>
<evidence type="ECO:0000256" key="14">
    <source>
        <dbReference type="ARBA" id="ARBA00023065"/>
    </source>
</evidence>
<gene>
    <name evidence="20" type="ORF">CKAN_02576000</name>
</gene>
<feature type="transmembrane region" description="Helical" evidence="17">
    <location>
        <begin position="221"/>
        <end position="243"/>
    </location>
</feature>
<dbReference type="PANTHER" id="PTHR31503:SF36">
    <property type="entry name" value="SODIUM_CALCIUM EXCHANGER MEMBRANE REGION DOMAIN-CONTAINING PROTEIN"/>
    <property type="match status" value="1"/>
</dbReference>
<dbReference type="PANTHER" id="PTHR31503">
    <property type="entry name" value="VACUOLAR CALCIUM ION TRANSPORTER"/>
    <property type="match status" value="1"/>
</dbReference>
<dbReference type="Gene3D" id="1.20.1420.30">
    <property type="entry name" value="NCX, central ion-binding region"/>
    <property type="match status" value="1"/>
</dbReference>
<dbReference type="InterPro" id="IPR004713">
    <property type="entry name" value="CaH_exchang"/>
</dbReference>
<evidence type="ECO:0000256" key="3">
    <source>
        <dbReference type="ARBA" id="ARBA00022448"/>
    </source>
</evidence>
<comment type="subcellular location">
    <subcellularLocation>
        <location evidence="1">Cell membrane</location>
        <topology evidence="1">Multi-pass membrane protein</topology>
    </subcellularLocation>
</comment>
<dbReference type="Pfam" id="PF01699">
    <property type="entry name" value="Na_Ca_ex"/>
    <property type="match status" value="2"/>
</dbReference>
<evidence type="ECO:0000256" key="12">
    <source>
        <dbReference type="ARBA" id="ARBA00023016"/>
    </source>
</evidence>
<feature type="transmembrane region" description="Helical" evidence="17">
    <location>
        <begin position="449"/>
        <end position="466"/>
    </location>
</feature>
<dbReference type="GO" id="GO:0006814">
    <property type="term" value="P:sodium ion transport"/>
    <property type="evidence" value="ECO:0007669"/>
    <property type="project" value="UniProtKB-KW"/>
</dbReference>
<dbReference type="FunFam" id="1.20.1420.30:FF:000019">
    <property type="entry name" value="Sodium/calcium exchanger NCL2"/>
    <property type="match status" value="1"/>
</dbReference>
<feature type="transmembrane region" description="Helical" evidence="17">
    <location>
        <begin position="498"/>
        <end position="518"/>
    </location>
</feature>
<evidence type="ECO:0000256" key="16">
    <source>
        <dbReference type="ARBA" id="ARBA00023201"/>
    </source>
</evidence>
<evidence type="ECO:0000256" key="11">
    <source>
        <dbReference type="ARBA" id="ARBA00022989"/>
    </source>
</evidence>
<sequence length="525" mass="57313">MGKATFSLLIILLLARHAQSLLISDGIQNVHQPSFLQLNRPSSSSSDTCEQTYGFLPCTTTILGNLFLMLVYGYLMLRAAICLSTGSELLLNILGAGVIGGFLLPVLGAFPDALLILVSGLSGSKETAQNQVSIGMGLLAGSTVMLLTWLWGSCVAVGKCDLSEDSIALDSQDSKRCSLTGSGVTTDLPTSYSARLMLISVIPFFIVQLQTFFKSSSGKRIAILVSLVISIAFLLSYCLYQVFQTWIQERRREYAKLKLVMSGIIRSYISPAELRALIVGIEFHGINLNADDAVTMVMRDFDTSRDNQISKDEFITGLSKWLTVAKDSVPNPSSFSGKLANDFTEIAMGEYDMLIAKSDDVVENVPLVWFQSVSLLLLGTVIAAAFADPLIDAVENFSSATSIPSFFVSFIAMPLATNSSEAVSAIIFAHRKQKTTASLTFSEIYGSATMNNTLCLAVFLALVYFRHLTWDFSAEVLVILIVCIVMGLFASFRTTFQLWTCFVAFLLYPLSLALVYVLDYCFGWS</sequence>
<keyword evidence="6" id="KW-0109">Calcium transport</keyword>
<evidence type="ECO:0000256" key="13">
    <source>
        <dbReference type="ARBA" id="ARBA00023053"/>
    </source>
</evidence>
<keyword evidence="18" id="KW-0732">Signal</keyword>
<feature type="transmembrane region" description="Helical" evidence="17">
    <location>
        <begin position="406"/>
        <end position="428"/>
    </location>
</feature>
<evidence type="ECO:0000256" key="10">
    <source>
        <dbReference type="ARBA" id="ARBA00022837"/>
    </source>
</evidence>
<feature type="transmembrane region" description="Helical" evidence="17">
    <location>
        <begin position="196"/>
        <end position="215"/>
    </location>
</feature>
<feature type="transmembrane region" description="Helical" evidence="17">
    <location>
        <begin position="367"/>
        <end position="386"/>
    </location>
</feature>
<keyword evidence="15 17" id="KW-0472">Membrane</keyword>
<dbReference type="AlphaFoldDB" id="A0A3S3N5N3"/>
<evidence type="ECO:0000256" key="8">
    <source>
        <dbReference type="ARBA" id="ARBA00022723"/>
    </source>
</evidence>
<evidence type="ECO:0000256" key="17">
    <source>
        <dbReference type="SAM" id="Phobius"/>
    </source>
</evidence>
<feature type="chain" id="PRO_5018576011" evidence="18">
    <location>
        <begin position="21"/>
        <end position="525"/>
    </location>
</feature>
<proteinExistence type="inferred from homology"/>
<dbReference type="InterPro" id="IPR011992">
    <property type="entry name" value="EF-hand-dom_pair"/>
</dbReference>
<name>A0A3S3N5N3_9MAGN</name>
<organism evidence="20 21">
    <name type="scientific">Cinnamomum micranthum f. kanehirae</name>
    <dbReference type="NCBI Taxonomy" id="337451"/>
    <lineage>
        <taxon>Eukaryota</taxon>
        <taxon>Viridiplantae</taxon>
        <taxon>Streptophyta</taxon>
        <taxon>Embryophyta</taxon>
        <taxon>Tracheophyta</taxon>
        <taxon>Spermatophyta</taxon>
        <taxon>Magnoliopsida</taxon>
        <taxon>Magnoliidae</taxon>
        <taxon>Laurales</taxon>
        <taxon>Lauraceae</taxon>
        <taxon>Cinnamomum</taxon>
    </lineage>
</organism>
<keyword evidence="8" id="KW-0479">Metal-binding</keyword>
<keyword evidence="11 17" id="KW-1133">Transmembrane helix</keyword>
<evidence type="ECO:0000256" key="7">
    <source>
        <dbReference type="ARBA" id="ARBA00022692"/>
    </source>
</evidence>
<keyword evidence="14" id="KW-0406">Ion transport</keyword>
<dbReference type="Proteomes" id="UP000283530">
    <property type="component" value="Unassembled WGS sequence"/>
</dbReference>
<evidence type="ECO:0000313" key="21">
    <source>
        <dbReference type="Proteomes" id="UP000283530"/>
    </source>
</evidence>